<feature type="transmembrane region" description="Helical" evidence="1">
    <location>
        <begin position="129"/>
        <end position="154"/>
    </location>
</feature>
<accession>A0ABQ8SAV6</accession>
<proteinExistence type="predicted"/>
<dbReference type="EMBL" id="JAJSOF020000031">
    <property type="protein sequence ID" value="KAJ4431202.1"/>
    <property type="molecule type" value="Genomic_DNA"/>
</dbReference>
<evidence type="ECO:0000313" key="3">
    <source>
        <dbReference type="Proteomes" id="UP001148838"/>
    </source>
</evidence>
<dbReference type="Proteomes" id="UP001148838">
    <property type="component" value="Unassembled WGS sequence"/>
</dbReference>
<reference evidence="2 3" key="1">
    <citation type="journal article" date="2022" name="Allergy">
        <title>Genome assembly and annotation of Periplaneta americana reveal a comprehensive cockroach allergen profile.</title>
        <authorList>
            <person name="Wang L."/>
            <person name="Xiong Q."/>
            <person name="Saelim N."/>
            <person name="Wang L."/>
            <person name="Nong W."/>
            <person name="Wan A.T."/>
            <person name="Shi M."/>
            <person name="Liu X."/>
            <person name="Cao Q."/>
            <person name="Hui J.H.L."/>
            <person name="Sookrung N."/>
            <person name="Leung T.F."/>
            <person name="Tungtrongchitr A."/>
            <person name="Tsui S.K.W."/>
        </authorList>
    </citation>
    <scope>NUCLEOTIDE SEQUENCE [LARGE SCALE GENOMIC DNA]</scope>
    <source>
        <strain evidence="2">PWHHKU_190912</strain>
    </source>
</reference>
<keyword evidence="1" id="KW-0472">Membrane</keyword>
<organism evidence="2 3">
    <name type="scientific">Periplaneta americana</name>
    <name type="common">American cockroach</name>
    <name type="synonym">Blatta americana</name>
    <dbReference type="NCBI Taxonomy" id="6978"/>
    <lineage>
        <taxon>Eukaryota</taxon>
        <taxon>Metazoa</taxon>
        <taxon>Ecdysozoa</taxon>
        <taxon>Arthropoda</taxon>
        <taxon>Hexapoda</taxon>
        <taxon>Insecta</taxon>
        <taxon>Pterygota</taxon>
        <taxon>Neoptera</taxon>
        <taxon>Polyneoptera</taxon>
        <taxon>Dictyoptera</taxon>
        <taxon>Blattodea</taxon>
        <taxon>Blattoidea</taxon>
        <taxon>Blattidae</taxon>
        <taxon>Blattinae</taxon>
        <taxon>Periplaneta</taxon>
    </lineage>
</organism>
<name>A0ABQ8SAV6_PERAM</name>
<keyword evidence="1" id="KW-1133">Transmembrane helix</keyword>
<gene>
    <name evidence="2" type="ORF">ANN_19799</name>
</gene>
<protein>
    <submittedName>
        <fullName evidence="2">Uncharacterized protein</fullName>
    </submittedName>
</protein>
<evidence type="ECO:0000256" key="1">
    <source>
        <dbReference type="SAM" id="Phobius"/>
    </source>
</evidence>
<comment type="caution">
    <text evidence="2">The sequence shown here is derived from an EMBL/GenBank/DDBJ whole genome shotgun (WGS) entry which is preliminary data.</text>
</comment>
<feature type="transmembrane region" description="Helical" evidence="1">
    <location>
        <begin position="93"/>
        <end position="123"/>
    </location>
</feature>
<feature type="non-terminal residue" evidence="2">
    <location>
        <position position="1"/>
    </location>
</feature>
<keyword evidence="1" id="KW-0812">Transmembrane</keyword>
<evidence type="ECO:0000313" key="2">
    <source>
        <dbReference type="EMBL" id="KAJ4431202.1"/>
    </source>
</evidence>
<keyword evidence="3" id="KW-1185">Reference proteome</keyword>
<sequence>LSLFKIRQTFYVTGEVNRQNVKYWTDSNPYWMSDSKRQGAGKLMVWCEIWGNSKTGHLRNTAMKCAYGWTSSFLGIGSVDVVRWSGHPVIMMIVMMVSVVVIEVSLIMIVVLLMVIVVLVMVIVVSVKVIMVTLTVIVVLVLMTIVVMVIMISVM</sequence>